<dbReference type="SUPFAM" id="SSF53218">
    <property type="entry name" value="Molybdenum cofactor biosynthesis proteins"/>
    <property type="match status" value="1"/>
</dbReference>
<dbReference type="UniPathway" id="UPA00344"/>
<dbReference type="EC" id="2.10.1.1" evidence="11"/>
<dbReference type="CDD" id="cd00887">
    <property type="entry name" value="MoeA"/>
    <property type="match status" value="1"/>
</dbReference>
<protein>
    <recommendedName>
        <fullName evidence="11">Molybdopterin molybdenumtransferase</fullName>
        <ecNumber evidence="11">2.10.1.1</ecNumber>
    </recommendedName>
</protein>
<comment type="cofactor">
    <cofactor evidence="1 11">
        <name>Mg(2+)</name>
        <dbReference type="ChEBI" id="CHEBI:18420"/>
    </cofactor>
</comment>
<evidence type="ECO:0000256" key="3">
    <source>
        <dbReference type="ARBA" id="ARBA00005046"/>
    </source>
</evidence>
<dbReference type="NCBIfam" id="NF045515">
    <property type="entry name" value="Glp_gephyrin"/>
    <property type="match status" value="1"/>
</dbReference>
<evidence type="ECO:0000256" key="4">
    <source>
        <dbReference type="ARBA" id="ARBA00010763"/>
    </source>
</evidence>
<dbReference type="InterPro" id="IPR036425">
    <property type="entry name" value="MoaB/Mog-like_dom_sf"/>
</dbReference>
<dbReference type="PANTHER" id="PTHR10192:SF5">
    <property type="entry name" value="GEPHYRIN"/>
    <property type="match status" value="1"/>
</dbReference>
<evidence type="ECO:0000256" key="7">
    <source>
        <dbReference type="ARBA" id="ARBA00022723"/>
    </source>
</evidence>
<keyword evidence="6 11" id="KW-0808">Transferase</keyword>
<evidence type="ECO:0000256" key="9">
    <source>
        <dbReference type="ARBA" id="ARBA00023150"/>
    </source>
</evidence>
<dbReference type="InterPro" id="IPR005110">
    <property type="entry name" value="MoeA_linker/N"/>
</dbReference>
<reference evidence="13" key="1">
    <citation type="submission" date="2019-02" db="EMBL/GenBank/DDBJ databases">
        <authorList>
            <person name="Gruber-Vodicka R. H."/>
            <person name="Seah K. B. B."/>
        </authorList>
    </citation>
    <scope>NUCLEOTIDE SEQUENCE</scope>
    <source>
        <strain evidence="13">BECK_BZ106</strain>
    </source>
</reference>
<keyword evidence="8 11" id="KW-0460">Magnesium</keyword>
<dbReference type="Gene3D" id="3.40.980.10">
    <property type="entry name" value="MoaB/Mog-like domain"/>
    <property type="match status" value="1"/>
</dbReference>
<dbReference type="AlphaFoldDB" id="A0A450SG39"/>
<dbReference type="Pfam" id="PF03453">
    <property type="entry name" value="MoeA_N"/>
    <property type="match status" value="1"/>
</dbReference>
<dbReference type="SUPFAM" id="SSF63867">
    <property type="entry name" value="MoeA C-terminal domain-like"/>
    <property type="match status" value="1"/>
</dbReference>
<dbReference type="NCBIfam" id="TIGR00177">
    <property type="entry name" value="molyb_syn"/>
    <property type="match status" value="1"/>
</dbReference>
<dbReference type="GO" id="GO:0061599">
    <property type="term" value="F:molybdopterin molybdotransferase activity"/>
    <property type="evidence" value="ECO:0007669"/>
    <property type="project" value="UniProtKB-UniRule"/>
</dbReference>
<evidence type="ECO:0000259" key="12">
    <source>
        <dbReference type="SMART" id="SM00852"/>
    </source>
</evidence>
<dbReference type="FunFam" id="3.40.980.10:FF:000004">
    <property type="entry name" value="Molybdopterin molybdenumtransferase"/>
    <property type="match status" value="1"/>
</dbReference>
<dbReference type="InterPro" id="IPR001453">
    <property type="entry name" value="MoaB/Mog_dom"/>
</dbReference>
<organism evidence="13">
    <name type="scientific">Candidatus Kentrum sp. FW</name>
    <dbReference type="NCBI Taxonomy" id="2126338"/>
    <lineage>
        <taxon>Bacteria</taxon>
        <taxon>Pseudomonadati</taxon>
        <taxon>Pseudomonadota</taxon>
        <taxon>Gammaproteobacteria</taxon>
        <taxon>Candidatus Kentrum</taxon>
    </lineage>
</organism>
<dbReference type="Gene3D" id="2.40.340.10">
    <property type="entry name" value="MoeA, C-terminal, domain IV"/>
    <property type="match status" value="1"/>
</dbReference>
<dbReference type="InterPro" id="IPR036688">
    <property type="entry name" value="MoeA_C_domain_IV_sf"/>
</dbReference>
<gene>
    <name evidence="13" type="ORF">BECKFW1821B_GA0114236_10116</name>
</gene>
<comment type="pathway">
    <text evidence="3 11">Cofactor biosynthesis; molybdopterin biosynthesis.</text>
</comment>
<dbReference type="EMBL" id="CAADFD010000011">
    <property type="protein sequence ID" value="VFJ51962.1"/>
    <property type="molecule type" value="Genomic_DNA"/>
</dbReference>
<evidence type="ECO:0000256" key="6">
    <source>
        <dbReference type="ARBA" id="ARBA00022679"/>
    </source>
</evidence>
<evidence type="ECO:0000256" key="1">
    <source>
        <dbReference type="ARBA" id="ARBA00001946"/>
    </source>
</evidence>
<dbReference type="Gene3D" id="3.90.105.10">
    <property type="entry name" value="Molybdopterin biosynthesis moea protein, domain 2"/>
    <property type="match status" value="1"/>
</dbReference>
<proteinExistence type="inferred from homology"/>
<dbReference type="SMART" id="SM00852">
    <property type="entry name" value="MoCF_biosynth"/>
    <property type="match status" value="1"/>
</dbReference>
<evidence type="ECO:0000256" key="5">
    <source>
        <dbReference type="ARBA" id="ARBA00022505"/>
    </source>
</evidence>
<evidence type="ECO:0000256" key="11">
    <source>
        <dbReference type="RuleBase" id="RU365090"/>
    </source>
</evidence>
<sequence length="412" mass="44669">MYTTTSVEEAQSFLLERARPVTQTEQVEIAKGSGRVLAKTISSPIHVPDYDNSAMDGYALKSRDIATEGETRLTVSRRITAGEEIKSPEFELASRQAARIFTGAPLPNGADAVVMQENCRVLGDSVWVRGPVPSGMNVRCRGNDIRVGDPVLPMGIRLRPQMLGVAATMGLSVLPVFRRLRVALLSSGNEVVQPGIPLRIGQCYDANRYTLTGLLENSGCEISDIDTIPDDLSATKEALTNAARRADVVITSGGVSVGEEDHIKRAVESVGQLDLWRIAVKPGKPLAYGRILDADFIGLPGNPVSVLITFCLFVRPLLLRRQGASPSFPLPRFAVADFTWPRPGDRREYARARLVPGESKNTQEFKVVLFDRQGSDVLSSLIWADGLVEIPPNTVIASGDSVAYLSFAELLG</sequence>
<evidence type="ECO:0000256" key="2">
    <source>
        <dbReference type="ARBA" id="ARBA00002901"/>
    </source>
</evidence>
<keyword evidence="5 11" id="KW-0500">Molybdenum</keyword>
<dbReference type="Pfam" id="PF00994">
    <property type="entry name" value="MoCF_biosynth"/>
    <property type="match status" value="1"/>
</dbReference>
<name>A0A450SG39_9GAMM</name>
<dbReference type="Gene3D" id="2.170.190.11">
    <property type="entry name" value="Molybdopterin biosynthesis moea protein, domain 3"/>
    <property type="match status" value="1"/>
</dbReference>
<feature type="domain" description="MoaB/Mog" evidence="12">
    <location>
        <begin position="183"/>
        <end position="320"/>
    </location>
</feature>
<dbReference type="InterPro" id="IPR038987">
    <property type="entry name" value="MoeA-like"/>
</dbReference>
<dbReference type="InterPro" id="IPR005111">
    <property type="entry name" value="MoeA_C_domain_IV"/>
</dbReference>
<evidence type="ECO:0000256" key="10">
    <source>
        <dbReference type="ARBA" id="ARBA00047317"/>
    </source>
</evidence>
<dbReference type="GO" id="GO:0006777">
    <property type="term" value="P:Mo-molybdopterin cofactor biosynthetic process"/>
    <property type="evidence" value="ECO:0007669"/>
    <property type="project" value="UniProtKB-UniRule"/>
</dbReference>
<dbReference type="GO" id="GO:0005829">
    <property type="term" value="C:cytosol"/>
    <property type="evidence" value="ECO:0007669"/>
    <property type="project" value="TreeGrafter"/>
</dbReference>
<comment type="catalytic activity">
    <reaction evidence="10">
        <text>adenylyl-molybdopterin + molybdate = Mo-molybdopterin + AMP + H(+)</text>
        <dbReference type="Rhea" id="RHEA:35047"/>
        <dbReference type="ChEBI" id="CHEBI:15378"/>
        <dbReference type="ChEBI" id="CHEBI:36264"/>
        <dbReference type="ChEBI" id="CHEBI:62727"/>
        <dbReference type="ChEBI" id="CHEBI:71302"/>
        <dbReference type="ChEBI" id="CHEBI:456215"/>
        <dbReference type="EC" id="2.10.1.1"/>
    </reaction>
</comment>
<dbReference type="GO" id="GO:0046872">
    <property type="term" value="F:metal ion binding"/>
    <property type="evidence" value="ECO:0007669"/>
    <property type="project" value="UniProtKB-UniRule"/>
</dbReference>
<dbReference type="Pfam" id="PF03454">
    <property type="entry name" value="MoeA_C"/>
    <property type="match status" value="1"/>
</dbReference>
<comment type="similarity">
    <text evidence="4 11">Belongs to the MoeA family.</text>
</comment>
<comment type="function">
    <text evidence="2 11">Catalyzes the insertion of molybdate into adenylated molybdopterin with the concomitant release of AMP.</text>
</comment>
<keyword evidence="7 11" id="KW-0479">Metal-binding</keyword>
<evidence type="ECO:0000313" key="13">
    <source>
        <dbReference type="EMBL" id="VFJ51962.1"/>
    </source>
</evidence>
<evidence type="ECO:0000256" key="8">
    <source>
        <dbReference type="ARBA" id="ARBA00022842"/>
    </source>
</evidence>
<dbReference type="SUPFAM" id="SSF63882">
    <property type="entry name" value="MoeA N-terminal region -like"/>
    <property type="match status" value="1"/>
</dbReference>
<dbReference type="PANTHER" id="PTHR10192">
    <property type="entry name" value="MOLYBDOPTERIN BIOSYNTHESIS PROTEIN"/>
    <property type="match status" value="1"/>
</dbReference>
<accession>A0A450SG39</accession>
<dbReference type="InterPro" id="IPR036135">
    <property type="entry name" value="MoeA_linker/N_sf"/>
</dbReference>
<keyword evidence="9 11" id="KW-0501">Molybdenum cofactor biosynthesis</keyword>